<organism evidence="5 6">
    <name type="scientific">Caldivirga maquilingensis (strain ATCC 700844 / DSM 13496 / JCM 10307 / IC-167)</name>
    <dbReference type="NCBI Taxonomy" id="397948"/>
    <lineage>
        <taxon>Archaea</taxon>
        <taxon>Thermoproteota</taxon>
        <taxon>Thermoprotei</taxon>
        <taxon>Thermoproteales</taxon>
        <taxon>Thermoproteaceae</taxon>
        <taxon>Caldivirga</taxon>
    </lineage>
</organism>
<dbReference type="NCBIfam" id="NF040938">
    <property type="entry name" value="KDG_KDGal_kin"/>
    <property type="match status" value="1"/>
</dbReference>
<dbReference type="SUPFAM" id="SSF53613">
    <property type="entry name" value="Ribokinase-like"/>
    <property type="match status" value="1"/>
</dbReference>
<keyword evidence="3" id="KW-0418">Kinase</keyword>
<evidence type="ECO:0000256" key="1">
    <source>
        <dbReference type="ARBA" id="ARBA00010688"/>
    </source>
</evidence>
<dbReference type="InterPro" id="IPR054939">
    <property type="entry name" value="KDG_KDGal_kin"/>
</dbReference>
<dbReference type="Gene3D" id="3.40.1190.20">
    <property type="match status" value="1"/>
</dbReference>
<evidence type="ECO:0000259" key="4">
    <source>
        <dbReference type="Pfam" id="PF00294"/>
    </source>
</evidence>
<evidence type="ECO:0000313" key="6">
    <source>
        <dbReference type="Proteomes" id="UP000001137"/>
    </source>
</evidence>
<dbReference type="PANTHER" id="PTHR43085">
    <property type="entry name" value="HEXOKINASE FAMILY MEMBER"/>
    <property type="match status" value="1"/>
</dbReference>
<dbReference type="OrthoDB" id="96179at2157"/>
<dbReference type="RefSeq" id="WP_012185435.1">
    <property type="nucleotide sequence ID" value="NC_009954.1"/>
</dbReference>
<dbReference type="HOGENOM" id="CLU_027634_6_0_2"/>
<accession>A8MBC5</accession>
<dbReference type="AlphaFoldDB" id="A8MBC5"/>
<gene>
    <name evidence="5" type="ordered locus">Cmaq_0369</name>
</gene>
<evidence type="ECO:0000256" key="2">
    <source>
        <dbReference type="ARBA" id="ARBA00022679"/>
    </source>
</evidence>
<dbReference type="Pfam" id="PF00294">
    <property type="entry name" value="PfkB"/>
    <property type="match status" value="1"/>
</dbReference>
<dbReference type="KEGG" id="cma:Cmaq_0369"/>
<dbReference type="InterPro" id="IPR029056">
    <property type="entry name" value="Ribokinase-like"/>
</dbReference>
<dbReference type="EMBL" id="CP000852">
    <property type="protein sequence ID" value="ABW01215.1"/>
    <property type="molecule type" value="Genomic_DNA"/>
</dbReference>
<evidence type="ECO:0000313" key="5">
    <source>
        <dbReference type="EMBL" id="ABW01215.1"/>
    </source>
</evidence>
<reference evidence="5 6" key="1">
    <citation type="submission" date="2007-10" db="EMBL/GenBank/DDBJ databases">
        <title>Complete sequence of Caldivirga maquilingensis IC-167.</title>
        <authorList>
            <consortium name="US DOE Joint Genome Institute"/>
            <person name="Copeland A."/>
            <person name="Lucas S."/>
            <person name="Lapidus A."/>
            <person name="Barry K."/>
            <person name="Glavina del Rio T."/>
            <person name="Dalin E."/>
            <person name="Tice H."/>
            <person name="Pitluck S."/>
            <person name="Saunders E."/>
            <person name="Brettin T."/>
            <person name="Bruce D."/>
            <person name="Detter J.C."/>
            <person name="Han C."/>
            <person name="Schmutz J."/>
            <person name="Larimer F."/>
            <person name="Land M."/>
            <person name="Hauser L."/>
            <person name="Kyrpides N."/>
            <person name="Ivanova N."/>
            <person name="Biddle J.F."/>
            <person name="Zhang Z."/>
            <person name="Fitz-Gibbon S.T."/>
            <person name="Lowe T.M."/>
            <person name="Saltikov C."/>
            <person name="House C.H."/>
            <person name="Richardson P."/>
        </authorList>
    </citation>
    <scope>NUCLEOTIDE SEQUENCE [LARGE SCALE GENOMIC DNA]</scope>
    <source>
        <strain evidence="6">ATCC 700844 / DSM 13496 / JCM 10307 / IC-167</strain>
    </source>
</reference>
<dbReference type="GeneID" id="5709207"/>
<feature type="domain" description="Carbohydrate kinase PfkB" evidence="4">
    <location>
        <begin position="2"/>
        <end position="302"/>
    </location>
</feature>
<dbReference type="STRING" id="397948.Cmaq_0369"/>
<proteinExistence type="inferred from homology"/>
<protein>
    <submittedName>
        <fullName evidence="5">PfkB domain protein</fullName>
    </submittedName>
</protein>
<dbReference type="GO" id="GO:0016301">
    <property type="term" value="F:kinase activity"/>
    <property type="evidence" value="ECO:0007669"/>
    <property type="project" value="UniProtKB-KW"/>
</dbReference>
<sequence>MLDLVALGEPLVQFNAVTEGPLRYVTYFEKHSAGSEANVCVAVSKLGLRSGLITRLGNDEFGFFIYEWLRGQGVDVSRIRFDPERPTGIYFVQRSYPVPGVSTVLYYRKGSAASALSPSDLDEGYIADSRVFHTTSITMAISDSAREAVVKGIEIAHRRNVMVSFDVNIRRLLWPSIEDAVKAVEGVLRNVNVLFLDENEAELLLGTKDPQVVFREVEARFGISRVILKMGIKGSVARWDGETVNSKAFQVPVKDPIGAGDAYAGVFLASVLKGLPPSRAIVRASAAAAMVVMVRGDEENLPREQDLEVFLRNYGLSDVELR</sequence>
<keyword evidence="6" id="KW-1185">Reference proteome</keyword>
<dbReference type="eggNOG" id="arCOG00014">
    <property type="taxonomic scope" value="Archaea"/>
</dbReference>
<dbReference type="PANTHER" id="PTHR43085:SF57">
    <property type="entry name" value="CARBOHYDRATE KINASE PFKB DOMAIN-CONTAINING PROTEIN"/>
    <property type="match status" value="1"/>
</dbReference>
<dbReference type="CDD" id="cd01166">
    <property type="entry name" value="KdgK"/>
    <property type="match status" value="1"/>
</dbReference>
<comment type="similarity">
    <text evidence="1">Belongs to the carbohydrate kinase PfkB family.</text>
</comment>
<dbReference type="Proteomes" id="UP000001137">
    <property type="component" value="Chromosome"/>
</dbReference>
<dbReference type="InterPro" id="IPR050306">
    <property type="entry name" value="PfkB_Carbo_kinase"/>
</dbReference>
<name>A8MBC5_CALMQ</name>
<dbReference type="InterPro" id="IPR011611">
    <property type="entry name" value="PfkB_dom"/>
</dbReference>
<evidence type="ECO:0000256" key="3">
    <source>
        <dbReference type="ARBA" id="ARBA00022777"/>
    </source>
</evidence>
<keyword evidence="2" id="KW-0808">Transferase</keyword>